<feature type="region of interest" description="Disordered" evidence="1">
    <location>
        <begin position="1"/>
        <end position="84"/>
    </location>
</feature>
<proteinExistence type="predicted"/>
<evidence type="ECO:0000256" key="1">
    <source>
        <dbReference type="SAM" id="MobiDB-lite"/>
    </source>
</evidence>
<name>A0AAV4G7H5_9GAST</name>
<accession>A0AAV4G7H5</accession>
<keyword evidence="3" id="KW-1185">Reference proteome</keyword>
<evidence type="ECO:0000313" key="3">
    <source>
        <dbReference type="Proteomes" id="UP000762676"/>
    </source>
</evidence>
<dbReference type="AlphaFoldDB" id="A0AAV4G7H5"/>
<dbReference type="EMBL" id="BMAT01001165">
    <property type="protein sequence ID" value="GFR80935.1"/>
    <property type="molecule type" value="Genomic_DNA"/>
</dbReference>
<protein>
    <submittedName>
        <fullName evidence="2">BTB/POZ domain-containing protein 10</fullName>
    </submittedName>
</protein>
<organism evidence="2 3">
    <name type="scientific">Elysia marginata</name>
    <dbReference type="NCBI Taxonomy" id="1093978"/>
    <lineage>
        <taxon>Eukaryota</taxon>
        <taxon>Metazoa</taxon>
        <taxon>Spiralia</taxon>
        <taxon>Lophotrochozoa</taxon>
        <taxon>Mollusca</taxon>
        <taxon>Gastropoda</taxon>
        <taxon>Heterobranchia</taxon>
        <taxon>Euthyneura</taxon>
        <taxon>Panpulmonata</taxon>
        <taxon>Sacoglossa</taxon>
        <taxon>Placobranchoidea</taxon>
        <taxon>Plakobranchidae</taxon>
        <taxon>Elysia</taxon>
    </lineage>
</organism>
<evidence type="ECO:0000313" key="2">
    <source>
        <dbReference type="EMBL" id="GFR80935.1"/>
    </source>
</evidence>
<sequence>MAHRRTHPPRDRYHREYDFHSSDSDFSDTDDHKKACIKKSSSIGPPRSKPCLVNRTRSTSLDSSNEDWPVESASSSSAMYLHSQSRPRDLEIHRHHSEGFLSLNNIREVIDEDQEKRVAQGGTLGQTFFLD</sequence>
<comment type="caution">
    <text evidence="2">The sequence shown here is derived from an EMBL/GenBank/DDBJ whole genome shotgun (WGS) entry which is preliminary data.</text>
</comment>
<dbReference type="Proteomes" id="UP000762676">
    <property type="component" value="Unassembled WGS sequence"/>
</dbReference>
<reference evidence="2 3" key="1">
    <citation type="journal article" date="2021" name="Elife">
        <title>Chloroplast acquisition without the gene transfer in kleptoplastic sea slugs, Plakobranchus ocellatus.</title>
        <authorList>
            <person name="Maeda T."/>
            <person name="Takahashi S."/>
            <person name="Yoshida T."/>
            <person name="Shimamura S."/>
            <person name="Takaki Y."/>
            <person name="Nagai Y."/>
            <person name="Toyoda A."/>
            <person name="Suzuki Y."/>
            <person name="Arimoto A."/>
            <person name="Ishii H."/>
            <person name="Satoh N."/>
            <person name="Nishiyama T."/>
            <person name="Hasebe M."/>
            <person name="Maruyama T."/>
            <person name="Minagawa J."/>
            <person name="Obokata J."/>
            <person name="Shigenobu S."/>
        </authorList>
    </citation>
    <scope>NUCLEOTIDE SEQUENCE [LARGE SCALE GENOMIC DNA]</scope>
</reference>
<feature type="compositionally biased region" description="Basic and acidic residues" evidence="1">
    <location>
        <begin position="8"/>
        <end position="34"/>
    </location>
</feature>
<gene>
    <name evidence="2" type="ORF">ElyMa_000592300</name>
</gene>